<sequence>MEDIPSTSRRILKREPEERASLASTGEYVSSSGLYPNDVPCSLNGGKTTFGVVVKTELVDTDEAGAQETPPLLDPFALCRSILENESSVCLPNEALKAGVEDLQTSVVGNDGQRDGGGDSTSRSMRLAMKVNSLWNANYGSVLESASAQPSPSPSNAFGTAELSHSMA</sequence>
<accession>A0A183IA19</accession>
<dbReference type="AlphaFoldDB" id="A0A183IA19"/>
<dbReference type="EMBL" id="UZAM01001212">
    <property type="protein sequence ID" value="VDO83797.1"/>
    <property type="molecule type" value="Genomic_DNA"/>
</dbReference>
<gene>
    <name evidence="2" type="ORF">SBAD_LOCUS463</name>
</gene>
<evidence type="ECO:0000313" key="3">
    <source>
        <dbReference type="Proteomes" id="UP000270296"/>
    </source>
</evidence>
<reference evidence="2 3" key="2">
    <citation type="submission" date="2018-11" db="EMBL/GenBank/DDBJ databases">
        <authorList>
            <consortium name="Pathogen Informatics"/>
        </authorList>
    </citation>
    <scope>NUCLEOTIDE SEQUENCE [LARGE SCALE GENOMIC DNA]</scope>
</reference>
<feature type="compositionally biased region" description="Low complexity" evidence="1">
    <location>
        <begin position="145"/>
        <end position="157"/>
    </location>
</feature>
<evidence type="ECO:0000256" key="1">
    <source>
        <dbReference type="SAM" id="MobiDB-lite"/>
    </source>
</evidence>
<protein>
    <submittedName>
        <fullName evidence="2 4">Uncharacterized protein</fullName>
    </submittedName>
</protein>
<evidence type="ECO:0000313" key="4">
    <source>
        <dbReference type="WBParaSite" id="SBAD_0000048401-mRNA-1"/>
    </source>
</evidence>
<reference evidence="4" key="1">
    <citation type="submission" date="2016-06" db="UniProtKB">
        <authorList>
            <consortium name="WormBaseParasite"/>
        </authorList>
    </citation>
    <scope>IDENTIFICATION</scope>
</reference>
<evidence type="ECO:0000313" key="2">
    <source>
        <dbReference type="EMBL" id="VDO83797.1"/>
    </source>
</evidence>
<organism evidence="4">
    <name type="scientific">Soboliphyme baturini</name>
    <dbReference type="NCBI Taxonomy" id="241478"/>
    <lineage>
        <taxon>Eukaryota</taxon>
        <taxon>Metazoa</taxon>
        <taxon>Ecdysozoa</taxon>
        <taxon>Nematoda</taxon>
        <taxon>Enoplea</taxon>
        <taxon>Dorylaimia</taxon>
        <taxon>Dioctophymatida</taxon>
        <taxon>Dioctophymatoidea</taxon>
        <taxon>Soboliphymatidae</taxon>
        <taxon>Soboliphyme</taxon>
    </lineage>
</organism>
<dbReference type="WBParaSite" id="SBAD_0000048401-mRNA-1">
    <property type="protein sequence ID" value="SBAD_0000048401-mRNA-1"/>
    <property type="gene ID" value="SBAD_0000048401"/>
</dbReference>
<proteinExistence type="predicted"/>
<feature type="region of interest" description="Disordered" evidence="1">
    <location>
        <begin position="144"/>
        <end position="168"/>
    </location>
</feature>
<feature type="region of interest" description="Disordered" evidence="1">
    <location>
        <begin position="1"/>
        <end position="29"/>
    </location>
</feature>
<dbReference type="Proteomes" id="UP000270296">
    <property type="component" value="Unassembled WGS sequence"/>
</dbReference>
<name>A0A183IA19_9BILA</name>
<keyword evidence="3" id="KW-1185">Reference proteome</keyword>